<dbReference type="GO" id="GO:0046872">
    <property type="term" value="F:metal ion binding"/>
    <property type="evidence" value="ECO:0007669"/>
    <property type="project" value="UniProtKB-KW"/>
</dbReference>
<dbReference type="InterPro" id="IPR004495">
    <property type="entry name" value="Met-tRNA-synth_bsu_C"/>
</dbReference>
<feature type="domain" description="TRNA-binding" evidence="16">
    <location>
        <begin position="544"/>
        <end position="646"/>
    </location>
</feature>
<accession>A0A5D0MI89</accession>
<organism evidence="17 18">
    <name type="scientific">Candidatus Mcinerneyibacterium aminivorans</name>
    <dbReference type="NCBI Taxonomy" id="2703815"/>
    <lineage>
        <taxon>Bacteria</taxon>
        <taxon>Candidatus Macinerneyibacteriota</taxon>
        <taxon>Candidatus Mcinerneyibacteria</taxon>
        <taxon>Candidatus Mcinerneyibacteriales</taxon>
        <taxon>Candidatus Mcinerneyibacteriaceae</taxon>
        <taxon>Candidatus Mcinerneyibacterium</taxon>
    </lineage>
</organism>
<dbReference type="FunFam" id="2.40.50.140:FF:000042">
    <property type="entry name" value="Methionine--tRNA ligase"/>
    <property type="match status" value="1"/>
</dbReference>
<dbReference type="FunFam" id="2.170.220.10:FF:000001">
    <property type="entry name" value="methionine--tRNA ligase, mitochondrial"/>
    <property type="match status" value="1"/>
</dbReference>
<evidence type="ECO:0000256" key="4">
    <source>
        <dbReference type="ARBA" id="ARBA00022490"/>
    </source>
</evidence>
<dbReference type="PRINTS" id="PR01041">
    <property type="entry name" value="TRNASYNTHMET"/>
</dbReference>
<comment type="subcellular location">
    <subcellularLocation>
        <location evidence="2 15">Cytoplasm</location>
    </subcellularLocation>
</comment>
<dbReference type="CDD" id="cd02800">
    <property type="entry name" value="tRNA_bind_EcMetRS_like"/>
    <property type="match status" value="1"/>
</dbReference>
<keyword evidence="4 15" id="KW-0963">Cytoplasm</keyword>
<keyword evidence="7 15" id="KW-0479">Metal-binding</keyword>
<dbReference type="GO" id="GO:0005737">
    <property type="term" value="C:cytoplasm"/>
    <property type="evidence" value="ECO:0007669"/>
    <property type="project" value="UniProtKB-SubCell"/>
</dbReference>
<dbReference type="EMBL" id="VSIX01000032">
    <property type="protein sequence ID" value="TYB31635.1"/>
    <property type="molecule type" value="Genomic_DNA"/>
</dbReference>
<dbReference type="Pfam" id="PF09334">
    <property type="entry name" value="tRNA-synt_1g"/>
    <property type="match status" value="1"/>
</dbReference>
<evidence type="ECO:0000256" key="6">
    <source>
        <dbReference type="ARBA" id="ARBA00022598"/>
    </source>
</evidence>
<dbReference type="InterPro" id="IPR013155">
    <property type="entry name" value="M/V/L/I-tRNA-synth_anticd-bd"/>
</dbReference>
<dbReference type="Proteomes" id="UP000324143">
    <property type="component" value="Unassembled WGS sequence"/>
</dbReference>
<dbReference type="InterPro" id="IPR014729">
    <property type="entry name" value="Rossmann-like_a/b/a_fold"/>
</dbReference>
<proteinExistence type="inferred from homology"/>
<reference evidence="17" key="1">
    <citation type="submission" date="2019-08" db="EMBL/GenBank/DDBJ databases">
        <title>Genomic characterization of a novel candidate phylum (ARYD3) from a high temperature, high salinity tertiary oil reservoir in north central Oklahoma, USA.</title>
        <authorList>
            <person name="Youssef N.H."/>
            <person name="Yadav A."/>
            <person name="Elshahed M.S."/>
        </authorList>
    </citation>
    <scope>NUCLEOTIDE SEQUENCE [LARGE SCALE GENOMIC DNA]</scope>
    <source>
        <strain evidence="17">ARYD3</strain>
    </source>
</reference>
<keyword evidence="18" id="KW-1185">Reference proteome</keyword>
<comment type="cofactor">
    <cofactor evidence="15">
        <name>Zn(2+)</name>
        <dbReference type="ChEBI" id="CHEBI:29105"/>
    </cofactor>
    <text evidence="15">Binds 1 zinc ion per subunit.</text>
</comment>
<evidence type="ECO:0000256" key="12">
    <source>
        <dbReference type="ARBA" id="ARBA00022917"/>
    </source>
</evidence>
<evidence type="ECO:0000256" key="14">
    <source>
        <dbReference type="ARBA" id="ARBA00047364"/>
    </source>
</evidence>
<keyword evidence="6 15" id="KW-0436">Ligase</keyword>
<dbReference type="SUPFAM" id="SSF50249">
    <property type="entry name" value="Nucleic acid-binding proteins"/>
    <property type="match status" value="1"/>
</dbReference>
<dbReference type="Gene3D" id="1.10.730.10">
    <property type="entry name" value="Isoleucyl-tRNA Synthetase, Domain 1"/>
    <property type="match status" value="1"/>
</dbReference>
<dbReference type="InterPro" id="IPR012340">
    <property type="entry name" value="NA-bd_OB-fold"/>
</dbReference>
<keyword evidence="5 15" id="KW-0820">tRNA-binding</keyword>
<evidence type="ECO:0000256" key="7">
    <source>
        <dbReference type="ARBA" id="ARBA00022723"/>
    </source>
</evidence>
<evidence type="ECO:0000256" key="9">
    <source>
        <dbReference type="ARBA" id="ARBA00022833"/>
    </source>
</evidence>
<dbReference type="PROSITE" id="PS50886">
    <property type="entry name" value="TRBD"/>
    <property type="match status" value="1"/>
</dbReference>
<dbReference type="SUPFAM" id="SSF52374">
    <property type="entry name" value="Nucleotidylyl transferase"/>
    <property type="match status" value="1"/>
</dbReference>
<comment type="caution">
    <text evidence="15">Lacks conserved residue(s) required for the propagation of feature annotation.</text>
</comment>
<dbReference type="AlphaFoldDB" id="A0A5D0MI89"/>
<dbReference type="PANTHER" id="PTHR43326:SF1">
    <property type="entry name" value="METHIONINE--TRNA LIGASE, MITOCHONDRIAL"/>
    <property type="match status" value="1"/>
</dbReference>
<feature type="binding site" evidence="15">
    <location>
        <position position="132"/>
    </location>
    <ligand>
        <name>Zn(2+)</name>
        <dbReference type="ChEBI" id="CHEBI:29105"/>
    </ligand>
</feature>
<dbReference type="Pfam" id="PF01406">
    <property type="entry name" value="tRNA-synt_1e"/>
    <property type="match status" value="1"/>
</dbReference>
<dbReference type="Gene3D" id="2.170.220.10">
    <property type="match status" value="1"/>
</dbReference>
<dbReference type="InterPro" id="IPR032678">
    <property type="entry name" value="tRNA-synt_1_cat_dom"/>
</dbReference>
<gene>
    <name evidence="15 17" type="primary">metG</name>
    <name evidence="17" type="ORF">FXF47_03290</name>
</gene>
<dbReference type="SUPFAM" id="SSF47323">
    <property type="entry name" value="Anticodon-binding domain of a subclass of class I aminoacyl-tRNA synthetases"/>
    <property type="match status" value="1"/>
</dbReference>
<dbReference type="GO" id="GO:0005524">
    <property type="term" value="F:ATP binding"/>
    <property type="evidence" value="ECO:0007669"/>
    <property type="project" value="UniProtKB-UniRule"/>
</dbReference>
<keyword evidence="10 15" id="KW-0067">ATP-binding</keyword>
<comment type="subunit">
    <text evidence="3 15">Homodimer.</text>
</comment>
<dbReference type="InterPro" id="IPR014758">
    <property type="entry name" value="Met-tRNA_synth"/>
</dbReference>
<dbReference type="GO" id="GO:0004825">
    <property type="term" value="F:methionine-tRNA ligase activity"/>
    <property type="evidence" value="ECO:0007669"/>
    <property type="project" value="UniProtKB-UniRule"/>
</dbReference>
<evidence type="ECO:0000256" key="2">
    <source>
        <dbReference type="ARBA" id="ARBA00004496"/>
    </source>
</evidence>
<dbReference type="Pfam" id="PF08264">
    <property type="entry name" value="Anticodon_1"/>
    <property type="match status" value="1"/>
</dbReference>
<evidence type="ECO:0000313" key="17">
    <source>
        <dbReference type="EMBL" id="TYB31635.1"/>
    </source>
</evidence>
<keyword evidence="11 15" id="KW-0694">RNA-binding</keyword>
<evidence type="ECO:0000256" key="11">
    <source>
        <dbReference type="ARBA" id="ARBA00022884"/>
    </source>
</evidence>
<evidence type="ECO:0000313" key="18">
    <source>
        <dbReference type="Proteomes" id="UP000324143"/>
    </source>
</evidence>
<dbReference type="GO" id="GO:0006431">
    <property type="term" value="P:methionyl-tRNA aminoacylation"/>
    <property type="evidence" value="ECO:0007669"/>
    <property type="project" value="UniProtKB-UniRule"/>
</dbReference>
<dbReference type="CDD" id="cd00814">
    <property type="entry name" value="MetRS_core"/>
    <property type="match status" value="1"/>
</dbReference>
<sequence>MKKNSKTYYITTPLYYVNGNPHIGSAYTTIVADVLARYKRKAGYDVFYLTGTDEHGQKIFESAVKNGQEDDVQGFVDRVADEFKKVWEDLDISYDYFIRTTDKQHEESVKKLWQKLYNKGDIYKGTYKGWYCVSCERYFTEKELEEDQKCPDCGKKTRWVEEENYFFKLSKYQDKLIELYENKEGFVEPDFRKNEMLSRLKGEDLQDLSISRRKESLPWGIELPFDKDHVLYVWVDALLNYITALGYPEDEKNRFEKYWPADVHFIGKEINWFHSVIWPAILLAAGIEPPKKVFAHGWLTVNGDKISKSKGNVVDPVAIAEKYSIDILKYYLLRDIKFGRDGDFSYKKLEQRINSDLANDLGNLLNRTLQMVVQYFEGEIRKPKGEITEYDKDLKTKAENLYLKVDELIDEFNFTDALETIWSFIRRTNKYIDETEPWIHGREENNIRLSRILYNLAESLRIIAVIISPFMENTSIKILTQLGLNPEEILDKGFKELDWGKLKPGTKVQKGEIIFPRIEKDKKNKKKKKESKKMEDKNLIDIEDFSNVELKVATVINVEEIEGADKLYKLQVSLDGEKRTLVAGIKKHYGKNELIDKKVVVVTNLKPATLMGVKSEGMLLAASNKNGLSILTLDKNIEDIEGSKVQ</sequence>
<evidence type="ECO:0000256" key="8">
    <source>
        <dbReference type="ARBA" id="ARBA00022741"/>
    </source>
</evidence>
<comment type="caution">
    <text evidence="17">The sequence shown here is derived from an EMBL/GenBank/DDBJ whole genome shotgun (WGS) entry which is preliminary data.</text>
</comment>
<evidence type="ECO:0000256" key="3">
    <source>
        <dbReference type="ARBA" id="ARBA00011738"/>
    </source>
</evidence>
<comment type="catalytic activity">
    <reaction evidence="14 15">
        <text>tRNA(Met) + L-methionine + ATP = L-methionyl-tRNA(Met) + AMP + diphosphate</text>
        <dbReference type="Rhea" id="RHEA:13481"/>
        <dbReference type="Rhea" id="RHEA-COMP:9667"/>
        <dbReference type="Rhea" id="RHEA-COMP:9698"/>
        <dbReference type="ChEBI" id="CHEBI:30616"/>
        <dbReference type="ChEBI" id="CHEBI:33019"/>
        <dbReference type="ChEBI" id="CHEBI:57844"/>
        <dbReference type="ChEBI" id="CHEBI:78442"/>
        <dbReference type="ChEBI" id="CHEBI:78530"/>
        <dbReference type="ChEBI" id="CHEBI:456215"/>
        <dbReference type="EC" id="6.1.1.10"/>
    </reaction>
</comment>
<name>A0A5D0MI89_9BACT</name>
<feature type="short sequence motif" description="'HIGH' region" evidence="15">
    <location>
        <begin position="15"/>
        <end position="25"/>
    </location>
</feature>
<keyword evidence="8 15" id="KW-0547">Nucleotide-binding</keyword>
<keyword evidence="12 15" id="KW-0648">Protein biosynthesis</keyword>
<dbReference type="InterPro" id="IPR041872">
    <property type="entry name" value="Anticodon_Met"/>
</dbReference>
<feature type="binding site" evidence="15">
    <location>
        <position position="150"/>
    </location>
    <ligand>
        <name>Zn(2+)</name>
        <dbReference type="ChEBI" id="CHEBI:29105"/>
    </ligand>
</feature>
<dbReference type="EC" id="6.1.1.10" evidence="15"/>
<keyword evidence="9 15" id="KW-0862">Zinc</keyword>
<dbReference type="InterPro" id="IPR002547">
    <property type="entry name" value="tRNA-bd_dom"/>
</dbReference>
<evidence type="ECO:0000256" key="1">
    <source>
        <dbReference type="ARBA" id="ARBA00003314"/>
    </source>
</evidence>
<comment type="similarity">
    <text evidence="15">Belongs to the class-I aminoacyl-tRNA synthetase family. MetG type 2A subfamily.</text>
</comment>
<dbReference type="PANTHER" id="PTHR43326">
    <property type="entry name" value="METHIONYL-TRNA SYNTHETASE"/>
    <property type="match status" value="1"/>
</dbReference>
<evidence type="ECO:0000256" key="10">
    <source>
        <dbReference type="ARBA" id="ARBA00022840"/>
    </source>
</evidence>
<dbReference type="NCBIfam" id="NF008900">
    <property type="entry name" value="PRK12267.1"/>
    <property type="match status" value="1"/>
</dbReference>
<protein>
    <recommendedName>
        <fullName evidence="15">Methionine--tRNA ligase</fullName>
        <ecNumber evidence="15">6.1.1.10</ecNumber>
    </recommendedName>
    <alternativeName>
        <fullName evidence="15">Methionyl-tRNA synthetase</fullName>
        <shortName evidence="15">MetRS</shortName>
    </alternativeName>
</protein>
<dbReference type="GO" id="GO:0000049">
    <property type="term" value="F:tRNA binding"/>
    <property type="evidence" value="ECO:0007669"/>
    <property type="project" value="UniProtKB-UniRule"/>
</dbReference>
<feature type="binding site" evidence="15">
    <location>
        <position position="153"/>
    </location>
    <ligand>
        <name>Zn(2+)</name>
        <dbReference type="ChEBI" id="CHEBI:29105"/>
    </ligand>
</feature>
<dbReference type="InterPro" id="IPR033911">
    <property type="entry name" value="MetRS_core"/>
</dbReference>
<feature type="binding site" evidence="15">
    <location>
        <position position="135"/>
    </location>
    <ligand>
        <name>Zn(2+)</name>
        <dbReference type="ChEBI" id="CHEBI:29105"/>
    </ligand>
</feature>
<evidence type="ECO:0000256" key="5">
    <source>
        <dbReference type="ARBA" id="ARBA00022555"/>
    </source>
</evidence>
<dbReference type="InterPro" id="IPR015413">
    <property type="entry name" value="Methionyl/Leucyl_tRNA_Synth"/>
</dbReference>
<dbReference type="HAMAP" id="MF_01228">
    <property type="entry name" value="Met_tRNA_synth_type2"/>
    <property type="match status" value="1"/>
</dbReference>
<evidence type="ECO:0000256" key="15">
    <source>
        <dbReference type="HAMAP-Rule" id="MF_01228"/>
    </source>
</evidence>
<evidence type="ECO:0000259" key="16">
    <source>
        <dbReference type="PROSITE" id="PS50886"/>
    </source>
</evidence>
<dbReference type="NCBIfam" id="TIGR00398">
    <property type="entry name" value="metG"/>
    <property type="match status" value="1"/>
</dbReference>
<dbReference type="Pfam" id="PF01588">
    <property type="entry name" value="tRNA_bind"/>
    <property type="match status" value="1"/>
</dbReference>
<dbReference type="InterPro" id="IPR023457">
    <property type="entry name" value="Met-tRNA_synth_2"/>
</dbReference>
<dbReference type="InterPro" id="IPR009080">
    <property type="entry name" value="tRNAsynth_Ia_anticodon-bd"/>
</dbReference>
<comment type="function">
    <text evidence="1 15">Is required not only for elongation of protein synthesis but also for the initiation of all mRNA translation through initiator tRNA(fMet) aminoacylation.</text>
</comment>
<keyword evidence="13 15" id="KW-0030">Aminoacyl-tRNA synthetase</keyword>
<dbReference type="Gene3D" id="3.40.50.620">
    <property type="entry name" value="HUPs"/>
    <property type="match status" value="1"/>
</dbReference>
<dbReference type="FunFam" id="1.10.730.10:FF:000026">
    <property type="entry name" value="Methionine--tRNA ligase"/>
    <property type="match status" value="1"/>
</dbReference>
<feature type="short sequence motif" description="'KMSKS' region" evidence="15">
    <location>
        <begin position="305"/>
        <end position="309"/>
    </location>
</feature>
<dbReference type="NCBIfam" id="TIGR00399">
    <property type="entry name" value="metG_C_term"/>
    <property type="match status" value="1"/>
</dbReference>
<evidence type="ECO:0000256" key="13">
    <source>
        <dbReference type="ARBA" id="ARBA00023146"/>
    </source>
</evidence>
<dbReference type="Gene3D" id="2.40.50.140">
    <property type="entry name" value="Nucleic acid-binding proteins"/>
    <property type="match status" value="1"/>
</dbReference>
<dbReference type="CDD" id="cd07957">
    <property type="entry name" value="Anticodon_Ia_Met"/>
    <property type="match status" value="1"/>
</dbReference>